<dbReference type="InterPro" id="IPR025857">
    <property type="entry name" value="MacB_PCD"/>
</dbReference>
<evidence type="ECO:0000256" key="4">
    <source>
        <dbReference type="ARBA" id="ARBA00022989"/>
    </source>
</evidence>
<keyword evidence="2" id="KW-1003">Cell membrane</keyword>
<feature type="domain" description="MacB-like periplasmic core" evidence="8">
    <location>
        <begin position="7"/>
        <end position="175"/>
    </location>
</feature>
<evidence type="ECO:0000256" key="3">
    <source>
        <dbReference type="ARBA" id="ARBA00022692"/>
    </source>
</evidence>
<dbReference type="GO" id="GO:0044874">
    <property type="term" value="P:lipoprotein localization to outer membrane"/>
    <property type="evidence" value="ECO:0007669"/>
    <property type="project" value="TreeGrafter"/>
</dbReference>
<gene>
    <name evidence="9" type="ORF">METZ01_LOCUS23413</name>
</gene>
<dbReference type="Pfam" id="PF02687">
    <property type="entry name" value="FtsX"/>
    <property type="match status" value="1"/>
</dbReference>
<feature type="transmembrane region" description="Helical" evidence="6">
    <location>
        <begin position="275"/>
        <end position="297"/>
    </location>
</feature>
<evidence type="ECO:0000259" key="7">
    <source>
        <dbReference type="Pfam" id="PF02687"/>
    </source>
</evidence>
<evidence type="ECO:0000313" key="9">
    <source>
        <dbReference type="EMBL" id="SUZ70559.1"/>
    </source>
</evidence>
<feature type="transmembrane region" description="Helical" evidence="6">
    <location>
        <begin position="342"/>
        <end position="365"/>
    </location>
</feature>
<dbReference type="EMBL" id="UINC01001094">
    <property type="protein sequence ID" value="SUZ70559.1"/>
    <property type="molecule type" value="Genomic_DNA"/>
</dbReference>
<dbReference type="PANTHER" id="PTHR30489">
    <property type="entry name" value="LIPOPROTEIN-RELEASING SYSTEM TRANSMEMBRANE PROTEIN LOLE"/>
    <property type="match status" value="1"/>
</dbReference>
<keyword evidence="5 6" id="KW-0472">Membrane</keyword>
<organism evidence="9">
    <name type="scientific">marine metagenome</name>
    <dbReference type="NCBI Taxonomy" id="408172"/>
    <lineage>
        <taxon>unclassified sequences</taxon>
        <taxon>metagenomes</taxon>
        <taxon>ecological metagenomes</taxon>
    </lineage>
</organism>
<keyword evidence="3 6" id="KW-0812">Transmembrane</keyword>
<comment type="subcellular location">
    <subcellularLocation>
        <location evidence="1">Cell membrane</location>
        <topology evidence="1">Multi-pass membrane protein</topology>
    </subcellularLocation>
</comment>
<dbReference type="Pfam" id="PF12704">
    <property type="entry name" value="MacB_PCD"/>
    <property type="match status" value="1"/>
</dbReference>
<evidence type="ECO:0000256" key="6">
    <source>
        <dbReference type="SAM" id="Phobius"/>
    </source>
</evidence>
<evidence type="ECO:0000256" key="2">
    <source>
        <dbReference type="ARBA" id="ARBA00022475"/>
    </source>
</evidence>
<dbReference type="PANTHER" id="PTHR30489:SF0">
    <property type="entry name" value="LIPOPROTEIN-RELEASING SYSTEM TRANSMEMBRANE PROTEIN LOLE"/>
    <property type="match status" value="1"/>
</dbReference>
<protein>
    <submittedName>
        <fullName evidence="9">Uncharacterized protein</fullName>
    </submittedName>
</protein>
<evidence type="ECO:0000256" key="1">
    <source>
        <dbReference type="ARBA" id="ARBA00004651"/>
    </source>
</evidence>
<accession>A0A381PX84</accession>
<dbReference type="AlphaFoldDB" id="A0A381PX84"/>
<feature type="transmembrane region" description="Helical" evidence="6">
    <location>
        <begin position="233"/>
        <end position="254"/>
    </location>
</feature>
<reference evidence="9" key="1">
    <citation type="submission" date="2018-05" db="EMBL/GenBank/DDBJ databases">
        <authorList>
            <person name="Lanie J.A."/>
            <person name="Ng W.-L."/>
            <person name="Kazmierczak K.M."/>
            <person name="Andrzejewski T.M."/>
            <person name="Davidsen T.M."/>
            <person name="Wayne K.J."/>
            <person name="Tettelin H."/>
            <person name="Glass J.I."/>
            <person name="Rusch D."/>
            <person name="Podicherti R."/>
            <person name="Tsui H.-C.T."/>
            <person name="Winkler M.E."/>
        </authorList>
    </citation>
    <scope>NUCLEOTIDE SEQUENCE</scope>
</reference>
<dbReference type="GO" id="GO:0098797">
    <property type="term" value="C:plasma membrane protein complex"/>
    <property type="evidence" value="ECO:0007669"/>
    <property type="project" value="TreeGrafter"/>
</dbReference>
<dbReference type="InterPro" id="IPR051447">
    <property type="entry name" value="Lipoprotein-release_system"/>
</dbReference>
<keyword evidence="4 6" id="KW-1133">Transmembrane helix</keyword>
<proteinExistence type="predicted"/>
<evidence type="ECO:0000259" key="8">
    <source>
        <dbReference type="Pfam" id="PF12704"/>
    </source>
</evidence>
<name>A0A381PX84_9ZZZZ</name>
<evidence type="ECO:0000256" key="5">
    <source>
        <dbReference type="ARBA" id="ARBA00023136"/>
    </source>
</evidence>
<dbReference type="InterPro" id="IPR003838">
    <property type="entry name" value="ABC3_permease_C"/>
</dbReference>
<feature type="domain" description="ABC3 transporter permease C-terminal" evidence="7">
    <location>
        <begin position="234"/>
        <end position="368"/>
    </location>
</feature>
<sequence length="374" mass="42145">MRSMQFGFYDNLIKTVVESYSGYVQIHANGYWEKQSLDNSMEVDDKLINTITSIPGVENVVQRVQTFSLVSKDEKSKGAIINGIDINQEQLITDWNKRIVKGSLYLSHNDEVLLGDGIAKYFNAELGDTLILFGQGYQGMMAAGKYKITGIVDLKNPQLNNLAIFMDIKSLNDYISSENIVTHLVIDKAEYYEEKKIAKEIDNVLSNDYEVMTWKQILPEIDQTITADSVGGLIMAFILYIVVCFGMFGTVLMMTEERKYEFGVLVSIGMSKIKLFLIIFLETIMLSSIGVAIGIILSRPIAYYFNKNPINLAELVEGMDEAMAEFGFEPIVPFSISWDIPLSHALVIFIVSVFISIYPAIKIFMLNPVNAMRK</sequence>